<feature type="binding site" description="from pocket A" evidence="1">
    <location>
        <position position="39"/>
    </location>
    <ligand>
        <name>dTDP-4-dehydro-6-deoxy-alpha-D-glucose</name>
        <dbReference type="ChEBI" id="CHEBI:57649"/>
        <label>1</label>
    </ligand>
</feature>
<gene>
    <name evidence="3" type="ORF">HA039_05635</name>
</gene>
<dbReference type="Gene3D" id="3.90.79.40">
    <property type="entry name" value="EvaA sugar 2,3-dehydratase subunit"/>
    <property type="match status" value="2"/>
</dbReference>
<feature type="domain" description="dTDP-4-dehydro-6-deoxy-alpha-D-glucopyranose 2,3-dehydratase" evidence="2">
    <location>
        <begin position="12"/>
        <end position="213"/>
    </location>
</feature>
<dbReference type="AlphaFoldDB" id="A0A6G9GUA4"/>
<dbReference type="Pfam" id="PF03559">
    <property type="entry name" value="Hexose_dehydrat"/>
    <property type="match status" value="2"/>
</dbReference>
<accession>A0A6G9GUA4</accession>
<feature type="binding site" description="from pocket A" evidence="1">
    <location>
        <begin position="122"/>
        <end position="126"/>
    </location>
    <ligand>
        <name>dTDP-4-dehydro-6-deoxy-alpha-D-glucose</name>
        <dbReference type="ChEBI" id="CHEBI:57649"/>
        <label>1</label>
    </ligand>
</feature>
<feature type="binding site" description="from pocket B" evidence="1">
    <location>
        <begin position="362"/>
        <end position="363"/>
    </location>
    <ligand>
        <name>dTDP-4-dehydro-6-deoxy-alpha-D-glucose</name>
        <dbReference type="ChEBI" id="CHEBI:57649"/>
        <label>2</label>
    </ligand>
</feature>
<protein>
    <submittedName>
        <fullName evidence="3">NDP-hexose 2,3-dehydratase</fullName>
    </submittedName>
</protein>
<reference evidence="3 4" key="1">
    <citation type="submission" date="2020-03" db="EMBL/GenBank/DDBJ databases">
        <title>A novel species.</title>
        <authorList>
            <person name="Gao J."/>
        </authorList>
    </citation>
    <scope>NUCLEOTIDE SEQUENCE [LARGE SCALE GENOMIC DNA]</scope>
    <source>
        <strain evidence="3 4">QMT-12</strain>
    </source>
</reference>
<proteinExistence type="predicted"/>
<feature type="domain" description="dTDP-4-dehydro-6-deoxy-alpha-D-glucopyranose 2,3-dehydratase" evidence="2">
    <location>
        <begin position="250"/>
        <end position="451"/>
    </location>
</feature>
<organism evidence="3 4">
    <name type="scientific">Streptomyces liangshanensis</name>
    <dbReference type="NCBI Taxonomy" id="2717324"/>
    <lineage>
        <taxon>Bacteria</taxon>
        <taxon>Bacillati</taxon>
        <taxon>Actinomycetota</taxon>
        <taxon>Actinomycetes</taxon>
        <taxon>Kitasatosporales</taxon>
        <taxon>Streptomycetaceae</taxon>
        <taxon>Streptomyces</taxon>
    </lineage>
</organism>
<dbReference type="KEGG" id="slia:HA039_05635"/>
<dbReference type="RefSeq" id="WP_167024651.1">
    <property type="nucleotide sequence ID" value="NZ_CP050177.1"/>
</dbReference>
<feature type="binding site" description="from pocket B" evidence="1">
    <location>
        <position position="341"/>
    </location>
    <ligand>
        <name>dTDP-4-dehydro-6-deoxy-alpha-D-glucose</name>
        <dbReference type="ChEBI" id="CHEBI:57649"/>
        <label>2</label>
    </ligand>
</feature>
<dbReference type="InterPro" id="IPR038153">
    <property type="entry name" value="EvaA-like_sf"/>
</dbReference>
<evidence type="ECO:0000259" key="2">
    <source>
        <dbReference type="Pfam" id="PF03559"/>
    </source>
</evidence>
<keyword evidence="4" id="KW-1185">Reference proteome</keyword>
<dbReference type="Proteomes" id="UP000501179">
    <property type="component" value="Chromosome"/>
</dbReference>
<evidence type="ECO:0000313" key="3">
    <source>
        <dbReference type="EMBL" id="QIQ01838.1"/>
    </source>
</evidence>
<dbReference type="GO" id="GO:0016829">
    <property type="term" value="F:lyase activity"/>
    <property type="evidence" value="ECO:0007669"/>
    <property type="project" value="InterPro"/>
</dbReference>
<name>A0A6G9GUA4_9ACTN</name>
<feature type="binding site" description="from pocket B" evidence="1">
    <location>
        <position position="160"/>
    </location>
    <ligand>
        <name>dTDP-4-dehydro-6-deoxy-alpha-D-glucose</name>
        <dbReference type="ChEBI" id="CHEBI:57649"/>
        <label>2</label>
    </ligand>
</feature>
<feature type="binding site" description="from pocket A" evidence="1">
    <location>
        <begin position="395"/>
        <end position="398"/>
    </location>
    <ligand>
        <name>dTDP-4-dehydro-6-deoxy-alpha-D-glucose</name>
        <dbReference type="ChEBI" id="CHEBI:57649"/>
        <label>1</label>
    </ligand>
</feature>
<feature type="binding site" description="from pocket A" evidence="1">
    <location>
        <position position="205"/>
    </location>
    <ligand>
        <name>dTDP-4-dehydro-6-deoxy-alpha-D-glucose</name>
        <dbReference type="ChEBI" id="CHEBI:57649"/>
        <label>1</label>
    </ligand>
</feature>
<feature type="binding site" description="from pocket B" evidence="1">
    <location>
        <begin position="357"/>
        <end position="359"/>
    </location>
    <ligand>
        <name>dTDP-4-dehydro-6-deoxy-alpha-D-glucose</name>
        <dbReference type="ChEBI" id="CHEBI:57649"/>
        <label>2</label>
    </ligand>
</feature>
<sequence length="456" mass="50673">MARSGLVPDLDHFHRWLGEQRRISQMEVRSLPLDHLDGWRTDPDTGNIRHVSGKFYSVEGLDARVTAGPVERWQQPIINQPEVGILGILVKEFDGVLHCLMQAKIEPGNCNGLQLSPTVQATRSNYTRVHGGASVPYLDYFRDTAGHRVLADVRQSEQGSWFHRKRNRNMVVQVTGEVELLAGFCWLTLGQVHQLLALDDLVNMDVRTVLSCVPFAGVNLLRAFGPDLTAFTSSLIRSYGVEADAVHSTSEVLSWITDVRTRRESDAERIALRDVQGWNRDDKKIAHDSGLFFRVIGVGVTATGRETRAWAQPMIEPCGEGVVAFLAKQMNGVLHLLVHAKAEPGYVDVVELAPTVQCTPPNYDAIPGGARPPFLAEVLAARPHQVRFEAVHSEEGGRFFHARNRYSVIEVEGDVDAGHPDYRWLTLTQLASLVQHSHYVNVQARSLIACLHALSA</sequence>
<dbReference type="InterPro" id="IPR005212">
    <property type="entry name" value="EvaA-like"/>
</dbReference>
<dbReference type="EMBL" id="CP050177">
    <property type="protein sequence ID" value="QIQ01838.1"/>
    <property type="molecule type" value="Genomic_DNA"/>
</dbReference>
<evidence type="ECO:0000256" key="1">
    <source>
        <dbReference type="PIRSR" id="PIRSR605212-50"/>
    </source>
</evidence>
<evidence type="ECO:0000313" key="4">
    <source>
        <dbReference type="Proteomes" id="UP000501179"/>
    </source>
</evidence>
<feature type="binding site" description="from pocket B" evidence="1">
    <location>
        <position position="278"/>
    </location>
    <ligand>
        <name>dTDP-4-dehydro-6-deoxy-alpha-D-glucose</name>
        <dbReference type="ChEBI" id="CHEBI:57649"/>
        <label>2</label>
    </ligand>
</feature>